<reference evidence="3" key="1">
    <citation type="submission" date="2020-06" db="EMBL/GenBank/DDBJ databases">
        <title>Draft genomic sequecing of Geomonas sp. Red736.</title>
        <authorList>
            <person name="Itoh H."/>
            <person name="Xu Z.X."/>
            <person name="Ushijima N."/>
            <person name="Masuda Y."/>
            <person name="Shiratori Y."/>
            <person name="Senoo K."/>
        </authorList>
    </citation>
    <scope>NUCLEOTIDE SEQUENCE [LARGE SCALE GENOMIC DNA]</scope>
    <source>
        <strain evidence="3">Red736</strain>
    </source>
</reference>
<gene>
    <name evidence="2" type="ORF">GMPD_02520</name>
</gene>
<keyword evidence="2" id="KW-0378">Hydrolase</keyword>
<comment type="caution">
    <text evidence="2">The sequence shown here is derived from an EMBL/GenBank/DDBJ whole genome shotgun (WGS) entry which is preliminary data.</text>
</comment>
<organism evidence="2 3">
    <name type="scientific">Geomonas paludis</name>
    <dbReference type="NCBI Taxonomy" id="2740185"/>
    <lineage>
        <taxon>Bacteria</taxon>
        <taxon>Pseudomonadati</taxon>
        <taxon>Thermodesulfobacteriota</taxon>
        <taxon>Desulfuromonadia</taxon>
        <taxon>Geobacterales</taxon>
        <taxon>Geobacteraceae</taxon>
        <taxon>Geomonas</taxon>
    </lineage>
</organism>
<dbReference type="RefSeq" id="WP_183344259.1">
    <property type="nucleotide sequence ID" value="NZ_BLXY01000001.1"/>
</dbReference>
<dbReference type="PANTHER" id="PTHR47396:SF1">
    <property type="entry name" value="ATP-DEPENDENT HELICASE IRC3-RELATED"/>
    <property type="match status" value="1"/>
</dbReference>
<dbReference type="InterPro" id="IPR050742">
    <property type="entry name" value="Helicase_Restrict-Modif_Enz"/>
</dbReference>
<evidence type="ECO:0000313" key="2">
    <source>
        <dbReference type="EMBL" id="GFO62333.1"/>
    </source>
</evidence>
<dbReference type="Proteomes" id="UP000568888">
    <property type="component" value="Unassembled WGS sequence"/>
</dbReference>
<protein>
    <submittedName>
        <fullName evidence="2">Restriction endonuclease</fullName>
    </submittedName>
</protein>
<feature type="domain" description="Helicase/UvrB N-terminal" evidence="1">
    <location>
        <begin position="187"/>
        <end position="377"/>
    </location>
</feature>
<evidence type="ECO:0000313" key="3">
    <source>
        <dbReference type="Proteomes" id="UP000568888"/>
    </source>
</evidence>
<accession>A0A6V8MRR6</accession>
<evidence type="ECO:0000259" key="1">
    <source>
        <dbReference type="Pfam" id="PF04851"/>
    </source>
</evidence>
<dbReference type="EMBL" id="BLXY01000001">
    <property type="protein sequence ID" value="GFO62333.1"/>
    <property type="molecule type" value="Genomic_DNA"/>
</dbReference>
<dbReference type="AlphaFoldDB" id="A0A6V8MRR6"/>
<dbReference type="InterPro" id="IPR006935">
    <property type="entry name" value="Helicase/UvrB_N"/>
</dbReference>
<dbReference type="InterPro" id="IPR027417">
    <property type="entry name" value="P-loop_NTPase"/>
</dbReference>
<dbReference type="GO" id="GO:0005524">
    <property type="term" value="F:ATP binding"/>
    <property type="evidence" value="ECO:0007669"/>
    <property type="project" value="InterPro"/>
</dbReference>
<dbReference type="Gene3D" id="3.40.50.300">
    <property type="entry name" value="P-loop containing nucleotide triphosphate hydrolases"/>
    <property type="match status" value="1"/>
</dbReference>
<dbReference type="Gene3D" id="3.40.91.30">
    <property type="match status" value="1"/>
</dbReference>
<dbReference type="GO" id="GO:0003677">
    <property type="term" value="F:DNA binding"/>
    <property type="evidence" value="ECO:0007669"/>
    <property type="project" value="InterPro"/>
</dbReference>
<sequence length="1049" mass="118000">MSDPKQQDIPIQPVSRPILCSPYVEPKAHWVYDTQTGAATETPGRRPASYWYKTQKTGSSQMSLSFLAEEERDDLPLINVLRDDVRRWRDAKYEGATAVTKQLLAHWSREDRPRRLFFCQREAVETVIYLTEILGSGKKPRWTPKLAMDDFHRLSRGDKPSFVPHEQEIFPTLVDKPNEAGLAALTRYGSKMATGSGKTVVMSMLVAWAFCNRGRVPGDERFPAAALIVCPNLTVKERLQVLRPDDDDNYYAAFDIVPSQLMPEIKKGKVLVTNWHQFAPESPHVEAGKSYVVVNKGEESPEAFARRVLGDLYDRAPIMVLNDEAHHAYRPAPIPEDGKLTAEEKAEREEATVWISGLDRINQACGVKFCVDLSATPFYLQGSGYVEGSPFPWLVSDFGLVDAIESGIVKIPRLPVSDTTGRPEPKYFKIWDYIKDNLQPGEKLPGGKPKPEVVWREAEDALQTLASQWKERYEQIAEVTPDKDTTPPVMIIVCDNTDIAGLFYRYISGEEVVEVVEADDEDEEASSSKKKKKKKQKTVYGTGKVFPELFSNREGFRPTLRIDSKLLAEAESEDPNANKKDVAEHLREIVATVGKPGQPGEQVRCVVSVQMLTEGWDANNVTHILGLRAFGSQLLCEQVVGRGLRRMDYTPDPETGLLTEEYVDVYGIPFSVIPFKGRKIAGPPPDDRPKNHVKAIPARKDYEIRFPVVEGYAFALNKNLIKADIGKMEALKIEPSQTPTAVFVKPQVGYQMGKPTGTGGFEMQEQDRQEYYESTHLQTIKFEIARQVVAGLTEGIAGTDAKLKLRGRHQLFPQVLRLVEEYVARKVNFHDADPRELGLETYARRTVERLIDAIEPNDEQGEPPLMPILNRYKKIGSTKDVDFKTVKPCFGTTKSHINLVASDTATWEQSAAFRLEQAANRGIVSFYAKNDHMEFVIPYEYLGVSHAYTPDFVVRLQNGATLVLEIKGHEDDQDRAKHQAAKRWVSAVNNWGELGRWQFHVCKDPQMLVRELEWLAGQRQEQGPSAPEPKQVATPETVTQVCFAAGSEA</sequence>
<dbReference type="GO" id="GO:0004519">
    <property type="term" value="F:endonuclease activity"/>
    <property type="evidence" value="ECO:0007669"/>
    <property type="project" value="UniProtKB-KW"/>
</dbReference>
<dbReference type="NCBIfam" id="NF046055">
    <property type="entry name" value="restr_BPTD_3080"/>
    <property type="match status" value="1"/>
</dbReference>
<proteinExistence type="predicted"/>
<dbReference type="GO" id="GO:0005829">
    <property type="term" value="C:cytosol"/>
    <property type="evidence" value="ECO:0007669"/>
    <property type="project" value="TreeGrafter"/>
</dbReference>
<keyword evidence="2" id="KW-0255">Endonuclease</keyword>
<dbReference type="Pfam" id="PF04851">
    <property type="entry name" value="ResIII"/>
    <property type="match status" value="1"/>
</dbReference>
<dbReference type="SUPFAM" id="SSF52540">
    <property type="entry name" value="P-loop containing nucleoside triphosphate hydrolases"/>
    <property type="match status" value="2"/>
</dbReference>
<name>A0A6V8MRR6_9BACT</name>
<dbReference type="GO" id="GO:0016787">
    <property type="term" value="F:hydrolase activity"/>
    <property type="evidence" value="ECO:0007669"/>
    <property type="project" value="InterPro"/>
</dbReference>
<keyword evidence="2" id="KW-0540">Nuclease</keyword>
<dbReference type="PANTHER" id="PTHR47396">
    <property type="entry name" value="TYPE I RESTRICTION ENZYME ECOKI R PROTEIN"/>
    <property type="match status" value="1"/>
</dbReference>